<keyword evidence="4" id="KW-1185">Reference proteome</keyword>
<sequence>MQRVVVKLDRVALATLPEQEDVSGTRAEYMPNSRKLDVKKICKRLYDETELVVWLDGPAGVGKSTLVDHLSQKLRSAGLLAASLFSGAFPTDDKGPETIIKMLAHEVGKNHPEAIPKIVEAIDKCNGLSLQHHLKHYILEPLRSLAHSQALVVVVDAVDEWKCHPSFVKVLAHLNSETSTVKFIITSRLKPHRSRLPDFDKISVHSYPLRPVPQKTVKAYLDHHFKSIDWGREPSTRAEVDQLAKMSGGLLIWSAAVCSLLLHPFNNSTRHEIVSAILAGEKKVGSTGNLAKLYNNAIIRLFPSAEDRKYLRNYFGATIVLQEALPVSDFAQLVGMSPELVTSIQSTLSALQTKSPPKGSKKMVHPAATLFHLSFIEYVQATPTKNKISAFDSHSALGLACLEQITNLLSEPSNHISSSSLHGAPRYAVKYWPFHVSHGTNQSHDEWVKTLHCATLRALPVGAQRRWATLFLNVLFPKAKVVIEGRNMASILMEIGNKLKKDDSGDHQMFEVACLEVAARLG</sequence>
<dbReference type="AlphaFoldDB" id="A0A4Q2DV33"/>
<keyword evidence="1" id="KW-0677">Repeat</keyword>
<dbReference type="EMBL" id="SDEE01000018">
    <property type="protein sequence ID" value="RXW24470.1"/>
    <property type="molecule type" value="Genomic_DNA"/>
</dbReference>
<dbReference type="InterPro" id="IPR027417">
    <property type="entry name" value="P-loop_NTPase"/>
</dbReference>
<dbReference type="PANTHER" id="PTHR10039:SF15">
    <property type="entry name" value="NACHT DOMAIN-CONTAINING PROTEIN"/>
    <property type="match status" value="1"/>
</dbReference>
<dbReference type="Pfam" id="PF24883">
    <property type="entry name" value="NPHP3_N"/>
    <property type="match status" value="1"/>
</dbReference>
<organism evidence="3 4">
    <name type="scientific">Candolleomyces aberdarensis</name>
    <dbReference type="NCBI Taxonomy" id="2316362"/>
    <lineage>
        <taxon>Eukaryota</taxon>
        <taxon>Fungi</taxon>
        <taxon>Dikarya</taxon>
        <taxon>Basidiomycota</taxon>
        <taxon>Agaricomycotina</taxon>
        <taxon>Agaricomycetes</taxon>
        <taxon>Agaricomycetidae</taxon>
        <taxon>Agaricales</taxon>
        <taxon>Agaricineae</taxon>
        <taxon>Psathyrellaceae</taxon>
        <taxon>Candolleomyces</taxon>
    </lineage>
</organism>
<feature type="domain" description="Nephrocystin 3-like N-terminal" evidence="2">
    <location>
        <begin position="49"/>
        <end position="188"/>
    </location>
</feature>
<dbReference type="Proteomes" id="UP000290288">
    <property type="component" value="Unassembled WGS sequence"/>
</dbReference>
<dbReference type="Gene3D" id="3.40.50.300">
    <property type="entry name" value="P-loop containing nucleotide triphosphate hydrolases"/>
    <property type="match status" value="1"/>
</dbReference>
<proteinExistence type="predicted"/>
<evidence type="ECO:0000313" key="3">
    <source>
        <dbReference type="EMBL" id="RXW24470.1"/>
    </source>
</evidence>
<dbReference type="STRING" id="2316362.A0A4Q2DV33"/>
<evidence type="ECO:0000256" key="1">
    <source>
        <dbReference type="ARBA" id="ARBA00022737"/>
    </source>
</evidence>
<dbReference type="PANTHER" id="PTHR10039">
    <property type="entry name" value="AMELOGENIN"/>
    <property type="match status" value="1"/>
</dbReference>
<gene>
    <name evidence="3" type="ORF">EST38_g1377</name>
</gene>
<accession>A0A4Q2DV33</accession>
<evidence type="ECO:0000259" key="2">
    <source>
        <dbReference type="Pfam" id="PF24883"/>
    </source>
</evidence>
<evidence type="ECO:0000313" key="4">
    <source>
        <dbReference type="Proteomes" id="UP000290288"/>
    </source>
</evidence>
<protein>
    <recommendedName>
        <fullName evidence="2">Nephrocystin 3-like N-terminal domain-containing protein</fullName>
    </recommendedName>
</protein>
<dbReference type="SUPFAM" id="SSF52540">
    <property type="entry name" value="P-loop containing nucleoside triphosphate hydrolases"/>
    <property type="match status" value="1"/>
</dbReference>
<reference evidence="3 4" key="1">
    <citation type="submission" date="2019-01" db="EMBL/GenBank/DDBJ databases">
        <title>Draft genome sequence of Psathyrella aberdarensis IHI B618.</title>
        <authorList>
            <person name="Buettner E."/>
            <person name="Kellner H."/>
        </authorList>
    </citation>
    <scope>NUCLEOTIDE SEQUENCE [LARGE SCALE GENOMIC DNA]</scope>
    <source>
        <strain evidence="3 4">IHI B618</strain>
    </source>
</reference>
<dbReference type="OrthoDB" id="2942328at2759"/>
<dbReference type="InterPro" id="IPR056884">
    <property type="entry name" value="NPHP3-like_N"/>
</dbReference>
<comment type="caution">
    <text evidence="3">The sequence shown here is derived from an EMBL/GenBank/DDBJ whole genome shotgun (WGS) entry which is preliminary data.</text>
</comment>
<name>A0A4Q2DV33_9AGAR</name>